<dbReference type="AlphaFoldDB" id="A0A4Y2FAV1"/>
<organism evidence="1 2">
    <name type="scientific">Araneus ventricosus</name>
    <name type="common">Orbweaver spider</name>
    <name type="synonym">Epeira ventricosa</name>
    <dbReference type="NCBI Taxonomy" id="182803"/>
    <lineage>
        <taxon>Eukaryota</taxon>
        <taxon>Metazoa</taxon>
        <taxon>Ecdysozoa</taxon>
        <taxon>Arthropoda</taxon>
        <taxon>Chelicerata</taxon>
        <taxon>Arachnida</taxon>
        <taxon>Araneae</taxon>
        <taxon>Araneomorphae</taxon>
        <taxon>Entelegynae</taxon>
        <taxon>Araneoidea</taxon>
        <taxon>Araneidae</taxon>
        <taxon>Araneus</taxon>
    </lineage>
</organism>
<sequence>MPSKRATVKRSKEKEQKQVSATEIILMTSFTVAKSCILQLVFDISTRSRRTGFTVAPHGIPNVLNYSWRVSRLPGSYRDASDGVFN</sequence>
<dbReference type="EMBL" id="BGPR01095262">
    <property type="protein sequence ID" value="GBM37768.1"/>
    <property type="molecule type" value="Genomic_DNA"/>
</dbReference>
<accession>A0A4Y2FAV1</accession>
<name>A0A4Y2FAV1_ARAVE</name>
<dbReference type="Proteomes" id="UP000499080">
    <property type="component" value="Unassembled WGS sequence"/>
</dbReference>
<protein>
    <submittedName>
        <fullName evidence="1">Uncharacterized protein</fullName>
    </submittedName>
</protein>
<gene>
    <name evidence="1" type="ORF">AVEN_137456_1</name>
</gene>
<evidence type="ECO:0000313" key="1">
    <source>
        <dbReference type="EMBL" id="GBM37768.1"/>
    </source>
</evidence>
<keyword evidence="2" id="KW-1185">Reference proteome</keyword>
<reference evidence="1 2" key="1">
    <citation type="journal article" date="2019" name="Sci. Rep.">
        <title>Orb-weaving spider Araneus ventricosus genome elucidates the spidroin gene catalogue.</title>
        <authorList>
            <person name="Kono N."/>
            <person name="Nakamura H."/>
            <person name="Ohtoshi R."/>
            <person name="Moran D.A.P."/>
            <person name="Shinohara A."/>
            <person name="Yoshida Y."/>
            <person name="Fujiwara M."/>
            <person name="Mori M."/>
            <person name="Tomita M."/>
            <person name="Arakawa K."/>
        </authorList>
    </citation>
    <scope>NUCLEOTIDE SEQUENCE [LARGE SCALE GENOMIC DNA]</scope>
</reference>
<proteinExistence type="predicted"/>
<evidence type="ECO:0000313" key="2">
    <source>
        <dbReference type="Proteomes" id="UP000499080"/>
    </source>
</evidence>
<comment type="caution">
    <text evidence="1">The sequence shown here is derived from an EMBL/GenBank/DDBJ whole genome shotgun (WGS) entry which is preliminary data.</text>
</comment>